<evidence type="ECO:0000313" key="3">
    <source>
        <dbReference type="Proteomes" id="UP000826462"/>
    </source>
</evidence>
<dbReference type="PANTHER" id="PTHR37951">
    <property type="entry name" value="CYTOPLASMIC PROTEIN-RELATED"/>
    <property type="match status" value="1"/>
</dbReference>
<dbReference type="Proteomes" id="UP000826462">
    <property type="component" value="Chromosome 1"/>
</dbReference>
<reference evidence="2 3" key="1">
    <citation type="submission" date="2021-07" db="EMBL/GenBank/DDBJ databases">
        <title>Paraburkholderia edwinii protects Aspergillus sp. from phenazines by acting as a toxin sponge.</title>
        <authorList>
            <person name="Dahlstrom K.M."/>
            <person name="Newman D.K."/>
        </authorList>
    </citation>
    <scope>NUCLEOTIDE SEQUENCE [LARGE SCALE GENOMIC DNA]</scope>
    <source>
        <strain evidence="2 3">Pe01</strain>
    </source>
</reference>
<dbReference type="InterPro" id="IPR017740">
    <property type="entry name" value="TssA-like"/>
</dbReference>
<dbReference type="InterPro" id="IPR010657">
    <property type="entry name" value="ImpA_N"/>
</dbReference>
<dbReference type="EMBL" id="CP080095">
    <property type="protein sequence ID" value="QYD70796.1"/>
    <property type="molecule type" value="Genomic_DNA"/>
</dbReference>
<organism evidence="2 3">
    <name type="scientific">Paraburkholderia edwinii</name>
    <dbReference type="NCBI Taxonomy" id="2861782"/>
    <lineage>
        <taxon>Bacteria</taxon>
        <taxon>Pseudomonadati</taxon>
        <taxon>Pseudomonadota</taxon>
        <taxon>Betaproteobacteria</taxon>
        <taxon>Burkholderiales</taxon>
        <taxon>Burkholderiaceae</taxon>
        <taxon>Paraburkholderia</taxon>
    </lineage>
</organism>
<protein>
    <submittedName>
        <fullName evidence="2">Type VI secretion system ImpA family N-terminal domain-containing protein</fullName>
    </submittedName>
</protein>
<evidence type="ECO:0000259" key="1">
    <source>
        <dbReference type="Pfam" id="PF06812"/>
    </source>
</evidence>
<accession>A0ABX8UPX8</accession>
<sequence>MMPIEPDAPCGADLEYDPEFVVLSAHVAARMDAQYGDFVGVPEPVNWGDVERDCRRLMMRSKDVRLAVIFTRCRTRLAGQVGTAEGLSLLAAWLTTFASAIHPRPDVDEDPEAAGQIRVNALLALTDVDGLLADVRDIALTRSSVAHLRVRDVERAFAQPRPSDALAPESVIRQIEDLRAQNPDALMGFDSALANLQVIDAWGREYLGAHFPDLAPLARLLGHIANAGTRLGGADIEAADMPASTAAETFLSPVAQDVEEVVESVMIARTRVVDGEMGAVRTALCDRSAALDRIREARVWFEQHEPSSPIPLLLRRAERLAGKRYIEVIRAIPVELIEQWERE</sequence>
<dbReference type="PANTHER" id="PTHR37951:SF1">
    <property type="entry name" value="TYPE VI SECRETION SYSTEM COMPONENT TSSA1"/>
    <property type="match status" value="1"/>
</dbReference>
<evidence type="ECO:0000313" key="2">
    <source>
        <dbReference type="EMBL" id="QYD70796.1"/>
    </source>
</evidence>
<gene>
    <name evidence="2" type="ORF">KZJ38_03490</name>
</gene>
<feature type="domain" description="ImpA N-terminal" evidence="1">
    <location>
        <begin position="2"/>
        <end position="126"/>
    </location>
</feature>
<proteinExistence type="predicted"/>
<dbReference type="Pfam" id="PF06812">
    <property type="entry name" value="ImpA_N"/>
    <property type="match status" value="1"/>
</dbReference>
<keyword evidence="3" id="KW-1185">Reference proteome</keyword>
<name>A0ABX8UPX8_9BURK</name>